<dbReference type="Proteomes" id="UP000054011">
    <property type="component" value="Unassembled WGS sequence"/>
</dbReference>
<evidence type="ECO:0000313" key="2">
    <source>
        <dbReference type="Proteomes" id="UP000054011"/>
    </source>
</evidence>
<gene>
    <name evidence="1" type="ORF">ATE80_30350</name>
</gene>
<dbReference type="STRING" id="936756.ATE80_30350"/>
<accession>A0A100Y045</accession>
<dbReference type="EMBL" id="LNSV01000168">
    <property type="protein sequence ID" value="KUH35252.1"/>
    <property type="molecule type" value="Genomic_DNA"/>
</dbReference>
<evidence type="ECO:0000313" key="1">
    <source>
        <dbReference type="EMBL" id="KUH35252.1"/>
    </source>
</evidence>
<dbReference type="RefSeq" id="WP_058945461.1">
    <property type="nucleotide sequence ID" value="NZ_LNSV01000168.1"/>
</dbReference>
<proteinExistence type="predicted"/>
<reference evidence="1 2" key="1">
    <citation type="submission" date="2015-11" db="EMBL/GenBank/DDBJ databases">
        <title>Genome-wide analysis reveals the secondary metabolome in Streptomyces kanasensis ZX01.</title>
        <authorList>
            <person name="Zhang G."/>
            <person name="Han L."/>
            <person name="Feng J."/>
            <person name="Zhang X."/>
        </authorList>
    </citation>
    <scope>NUCLEOTIDE SEQUENCE [LARGE SCALE GENOMIC DNA]</scope>
    <source>
        <strain evidence="1 2">ZX01</strain>
    </source>
</reference>
<dbReference type="OrthoDB" id="4280480at2"/>
<organism evidence="1 2">
    <name type="scientific">Streptomyces kanasensis</name>
    <dbReference type="NCBI Taxonomy" id="936756"/>
    <lineage>
        <taxon>Bacteria</taxon>
        <taxon>Bacillati</taxon>
        <taxon>Actinomycetota</taxon>
        <taxon>Actinomycetes</taxon>
        <taxon>Kitasatosporales</taxon>
        <taxon>Streptomycetaceae</taxon>
        <taxon>Streptomyces</taxon>
    </lineage>
</organism>
<sequence length="117" mass="12474">MAMTRIRVALLPSAVCIAGTDPTLKIKDQQTGEVATDRETGASLYTVTVMLMEDGRAEVLKITVPETGLAAGLKPGAMVRPVELFATPWARIFNGQLSDGVAYRAARLELVTVEAAQ</sequence>
<keyword evidence="2" id="KW-1185">Reference proteome</keyword>
<evidence type="ECO:0008006" key="3">
    <source>
        <dbReference type="Google" id="ProtNLM"/>
    </source>
</evidence>
<name>A0A100Y045_9ACTN</name>
<protein>
    <recommendedName>
        <fullName evidence="3">Replication activator protein Pra</fullName>
    </recommendedName>
</protein>
<comment type="caution">
    <text evidence="1">The sequence shown here is derived from an EMBL/GenBank/DDBJ whole genome shotgun (WGS) entry which is preliminary data.</text>
</comment>
<dbReference type="AlphaFoldDB" id="A0A100Y045"/>